<feature type="domain" description="CHAT" evidence="2">
    <location>
        <begin position="690"/>
        <end position="974"/>
    </location>
</feature>
<gene>
    <name evidence="3" type="ORF">FHS38_003363</name>
</gene>
<feature type="domain" description="Peptidase C14 caspase" evidence="1">
    <location>
        <begin position="8"/>
        <end position="225"/>
    </location>
</feature>
<dbReference type="InterPro" id="IPR011990">
    <property type="entry name" value="TPR-like_helical_dom_sf"/>
</dbReference>
<dbReference type="InterPro" id="IPR024983">
    <property type="entry name" value="CHAT_dom"/>
</dbReference>
<evidence type="ECO:0000259" key="1">
    <source>
        <dbReference type="Pfam" id="PF00656"/>
    </source>
</evidence>
<dbReference type="RefSeq" id="WP_184734335.1">
    <property type="nucleotide sequence ID" value="NZ_BMRW01000002.1"/>
</dbReference>
<comment type="caution">
    <text evidence="3">The sequence shown here is derived from an EMBL/GenBank/DDBJ whole genome shotgun (WGS) entry which is preliminary data.</text>
</comment>
<keyword evidence="4" id="KW-1185">Reference proteome</keyword>
<evidence type="ECO:0008006" key="5">
    <source>
        <dbReference type="Google" id="ProtNLM"/>
    </source>
</evidence>
<dbReference type="SUPFAM" id="SSF52129">
    <property type="entry name" value="Caspase-like"/>
    <property type="match status" value="1"/>
</dbReference>
<dbReference type="Pfam" id="PF12770">
    <property type="entry name" value="CHAT"/>
    <property type="match status" value="1"/>
</dbReference>
<dbReference type="EMBL" id="JACHJG010000006">
    <property type="protein sequence ID" value="MBB4887309.1"/>
    <property type="molecule type" value="Genomic_DNA"/>
</dbReference>
<dbReference type="Gene3D" id="3.40.50.1460">
    <property type="match status" value="1"/>
</dbReference>
<dbReference type="Proteomes" id="UP000556436">
    <property type="component" value="Unassembled WGS sequence"/>
</dbReference>
<dbReference type="InterPro" id="IPR029030">
    <property type="entry name" value="Caspase-like_dom_sf"/>
</dbReference>
<evidence type="ECO:0000313" key="4">
    <source>
        <dbReference type="Proteomes" id="UP000556436"/>
    </source>
</evidence>
<evidence type="ECO:0000313" key="3">
    <source>
        <dbReference type="EMBL" id="MBB4887309.1"/>
    </source>
</evidence>
<sequence>MRADPARSRAVLIGTYHFEHLEDLPSVKNNLDRLLHLLTDPDVWGLAPEHCVVLRQPTSAAEVADAVEAAAAEATDTLLVYFAGHGLTAPRTMELGLALVGSRANAPHTTLPFEWIRQAVLDAEAPRKVVLLDCCYSGRALTGGMAGVTELVQDAEIEGTYILVAAAETKKALAPVGERYTAFTGELIAVLETGVAGEPEYLSMSVIHTQVHTALARKGRPIPQQRNRNSAALIAFARNHAYLPPGADPPAEPPEDAARLTSLAGLADALRLEAQSTGSLAALDDAIALCRQAVAGSRPDSADHASYLAGLGDALRLKSETAGDREALLESVTVLRDAVTAAPEGSPHRATCLTALGNALRLRAHATGDSGALSEAVENLRAAVEASGPRPLDQAASLLSLGGTLWGAAQTDGGSAALDGALASWEHASRIEQAPARLRIEAAGRSGRAAIERGEIARGDAGLTLAVNLLPELASWHIDLIDRERLLSDFLGLASDAAACKLMLEAPAAALHILERGRGVLFGKLLELRPDLGVLRSTAPELATEFEELARDLSIDWLTLGAEPRPPHSGRLPAAEGEAADARHRAARHLEELIARIRTLPGLGEFLQPLPADRLLDVGKDAPVVVVNVSRYRSDALILTGGGLRVVPLPHLEAQAVHDRVNHFLGAVREPGQGGGFESRVTRQQTVLHTLEWLWDAMAEPVLRELGHDRAPREGEPWPRLFWCPTGLLSLLPLHAAGYHGPAAADAPSRTVMDRVVSSYTTTVRDLLLGAAEQTVAHDGPSAPAPDPLVVLPNASGAPALPGAEREARFLTTRFPAARLLSGREATWAAVRRALPTRRWAHFACHAMSDLDHPLNSGLLLTDRMVPVRDICRTPLDSVRLVVLSGCGTSQTGPELADEAIHIASAFQTAGARHVIGTLWPIVDEIAEKFATLFYAGLASGTTDPAFALHVATRELRDAYPAMPVLWASLTHLGPSRATTGESLTAAVPDEGEGADDRAWTLLERRPLRGDQASGAFISRGTSRG</sequence>
<reference evidence="3 4" key="1">
    <citation type="submission" date="2020-08" db="EMBL/GenBank/DDBJ databases">
        <title>Genomic Encyclopedia of Type Strains, Phase III (KMG-III): the genomes of soil and plant-associated and newly described type strains.</title>
        <authorList>
            <person name="Whitman W."/>
        </authorList>
    </citation>
    <scope>NUCLEOTIDE SEQUENCE [LARGE SCALE GENOMIC DNA]</scope>
    <source>
        <strain evidence="3 4">CECT 3265</strain>
    </source>
</reference>
<dbReference type="AlphaFoldDB" id="A0A7W7LC44"/>
<dbReference type="InterPro" id="IPR011600">
    <property type="entry name" value="Pept_C14_caspase"/>
</dbReference>
<evidence type="ECO:0000259" key="2">
    <source>
        <dbReference type="Pfam" id="PF12770"/>
    </source>
</evidence>
<dbReference type="GO" id="GO:0004197">
    <property type="term" value="F:cysteine-type endopeptidase activity"/>
    <property type="evidence" value="ECO:0007669"/>
    <property type="project" value="InterPro"/>
</dbReference>
<dbReference type="Pfam" id="PF00656">
    <property type="entry name" value="Peptidase_C14"/>
    <property type="match status" value="1"/>
</dbReference>
<dbReference type="Gene3D" id="1.25.40.10">
    <property type="entry name" value="Tetratricopeptide repeat domain"/>
    <property type="match status" value="1"/>
</dbReference>
<name>A0A7W7LC44_STRNE</name>
<dbReference type="GO" id="GO:0006508">
    <property type="term" value="P:proteolysis"/>
    <property type="evidence" value="ECO:0007669"/>
    <property type="project" value="InterPro"/>
</dbReference>
<accession>A0A7W7LC44</accession>
<protein>
    <recommendedName>
        <fullName evidence="5">CHAT domain protein</fullName>
    </recommendedName>
</protein>
<organism evidence="3 4">
    <name type="scientific">Streptomyces netropsis</name>
    <name type="common">Streptoverticillium netropsis</name>
    <dbReference type="NCBI Taxonomy" id="55404"/>
    <lineage>
        <taxon>Bacteria</taxon>
        <taxon>Bacillati</taxon>
        <taxon>Actinomycetota</taxon>
        <taxon>Actinomycetes</taxon>
        <taxon>Kitasatosporales</taxon>
        <taxon>Streptomycetaceae</taxon>
        <taxon>Streptomyces</taxon>
    </lineage>
</organism>
<proteinExistence type="predicted"/>
<dbReference type="NCBIfam" id="NF047832">
    <property type="entry name" value="caspase_w_EACC1"/>
    <property type="match status" value="1"/>
</dbReference>